<dbReference type="Pfam" id="PF07690">
    <property type="entry name" value="MFS_1"/>
    <property type="match status" value="1"/>
</dbReference>
<evidence type="ECO:0000313" key="8">
    <source>
        <dbReference type="Proteomes" id="UP000027192"/>
    </source>
</evidence>
<feature type="transmembrane region" description="Helical" evidence="5">
    <location>
        <begin position="212"/>
        <end position="236"/>
    </location>
</feature>
<dbReference type="InterPro" id="IPR020846">
    <property type="entry name" value="MFS_dom"/>
</dbReference>
<feature type="transmembrane region" description="Helical" evidence="5">
    <location>
        <begin position="338"/>
        <end position="358"/>
    </location>
</feature>
<dbReference type="GO" id="GO:0005886">
    <property type="term" value="C:plasma membrane"/>
    <property type="evidence" value="ECO:0007669"/>
    <property type="project" value="TreeGrafter"/>
</dbReference>
<feature type="transmembrane region" description="Helical" evidence="5">
    <location>
        <begin position="278"/>
        <end position="296"/>
    </location>
</feature>
<feature type="transmembrane region" description="Helical" evidence="5">
    <location>
        <begin position="133"/>
        <end position="152"/>
    </location>
</feature>
<feature type="transmembrane region" description="Helical" evidence="5">
    <location>
        <begin position="248"/>
        <end position="266"/>
    </location>
</feature>
<proteinExistence type="predicted"/>
<comment type="caution">
    <text evidence="7">The sequence shown here is derived from an EMBL/GenBank/DDBJ whole genome shotgun (WGS) entry which is preliminary data.</text>
</comment>
<keyword evidence="3 5" id="KW-1133">Transmembrane helix</keyword>
<dbReference type="PANTHER" id="PTHR23502">
    <property type="entry name" value="MAJOR FACILITATOR SUPERFAMILY"/>
    <property type="match status" value="1"/>
</dbReference>
<comment type="subcellular location">
    <subcellularLocation>
        <location evidence="1">Membrane</location>
        <topology evidence="1">Multi-pass membrane protein</topology>
    </subcellularLocation>
</comment>
<dbReference type="AlphaFoldDB" id="A0A066RIT3"/>
<dbReference type="PROSITE" id="PS50850">
    <property type="entry name" value="MFS"/>
    <property type="match status" value="1"/>
</dbReference>
<name>A0A066RIT3_9GAMM</name>
<reference evidence="7 8" key="1">
    <citation type="submission" date="2014-04" db="EMBL/GenBank/DDBJ databases">
        <title>Draft genome sequence of Photobacterium halotolerans S2753: a solonamide, ngercheumicin and holomycin producer.</title>
        <authorList>
            <person name="Machado H.R."/>
            <person name="Gram L."/>
        </authorList>
    </citation>
    <scope>NUCLEOTIDE SEQUENCE [LARGE SCALE GENOMIC DNA]</scope>
    <source>
        <strain evidence="7 8">S2753</strain>
    </source>
</reference>
<feature type="transmembrane region" description="Helical" evidence="5">
    <location>
        <begin position="74"/>
        <end position="93"/>
    </location>
</feature>
<dbReference type="SUPFAM" id="SSF103473">
    <property type="entry name" value="MFS general substrate transporter"/>
    <property type="match status" value="1"/>
</dbReference>
<evidence type="ECO:0000256" key="4">
    <source>
        <dbReference type="ARBA" id="ARBA00023136"/>
    </source>
</evidence>
<feature type="transmembrane region" description="Helical" evidence="5">
    <location>
        <begin position="99"/>
        <end position="121"/>
    </location>
</feature>
<evidence type="ECO:0000256" key="2">
    <source>
        <dbReference type="ARBA" id="ARBA00022692"/>
    </source>
</evidence>
<feature type="domain" description="Major facilitator superfamily (MFS) profile" evidence="6">
    <location>
        <begin position="8"/>
        <end position="389"/>
    </location>
</feature>
<dbReference type="PRINTS" id="PR01035">
    <property type="entry name" value="TCRTETA"/>
</dbReference>
<evidence type="ECO:0000259" key="6">
    <source>
        <dbReference type="PROSITE" id="PS50850"/>
    </source>
</evidence>
<accession>A0A066RIT3</accession>
<feature type="transmembrane region" description="Helical" evidence="5">
    <location>
        <begin position="45"/>
        <end position="62"/>
    </location>
</feature>
<feature type="transmembrane region" description="Helical" evidence="5">
    <location>
        <begin position="158"/>
        <end position="181"/>
    </location>
</feature>
<evidence type="ECO:0000256" key="5">
    <source>
        <dbReference type="SAM" id="Phobius"/>
    </source>
</evidence>
<dbReference type="InterPro" id="IPR036259">
    <property type="entry name" value="MFS_trans_sf"/>
</dbReference>
<feature type="transmembrane region" description="Helical" evidence="5">
    <location>
        <begin position="302"/>
        <end position="326"/>
    </location>
</feature>
<evidence type="ECO:0000313" key="7">
    <source>
        <dbReference type="EMBL" id="KDM90209.1"/>
    </source>
</evidence>
<dbReference type="GO" id="GO:0022857">
    <property type="term" value="F:transmembrane transporter activity"/>
    <property type="evidence" value="ECO:0007669"/>
    <property type="project" value="InterPro"/>
</dbReference>
<dbReference type="InterPro" id="IPR011701">
    <property type="entry name" value="MFS"/>
</dbReference>
<gene>
    <name evidence="7" type="ORF">EA58_18735</name>
</gene>
<organism evidence="7 8">
    <name type="scientific">Photobacterium galatheae</name>
    <dbReference type="NCBI Taxonomy" id="1654360"/>
    <lineage>
        <taxon>Bacteria</taxon>
        <taxon>Pseudomonadati</taxon>
        <taxon>Pseudomonadota</taxon>
        <taxon>Gammaproteobacteria</taxon>
        <taxon>Vibrionales</taxon>
        <taxon>Vibrionaceae</taxon>
        <taxon>Photobacterium</taxon>
    </lineage>
</organism>
<dbReference type="InterPro" id="IPR001958">
    <property type="entry name" value="Tet-R_TetA/multi-R_MdtG-like"/>
</dbReference>
<dbReference type="Gene3D" id="1.20.1720.10">
    <property type="entry name" value="Multidrug resistance protein D"/>
    <property type="match status" value="1"/>
</dbReference>
<sequence>MPAFNWKPLLFACLIVSIGQLGLGLVFPLLPWIGNDLALTSDQTQLLIAVYLLGFGPSQLIYGPLSDVLGRRLVLLAGVLLALFGVAVVIFLADSFNGLLAGRFIQGCGAGSVSVLARAMIRDSYQKQNLAKALTWLAIVAAFTPIMAPVIGGMVNHYLGWLSAFFLLFGYITLIWILLLVSFRETLNSARQPPSVKRLVVSYVSLFRERHFITFAGIGWINFAVVILAISMMPYIMQVQIGMTSEQYAIWAMIPACGFLCGGLLCQRLRPYLGTARMLQLAPLMQILSAAVYIFAPLDPLWMSLAHFLLAVTNGIAFPCAQSMLLTPYSDKSGTVSALSGACQMMVASLVSHVLLQLGMSQSWYLGTVLLGASFLGIVLVNLGIRSESGRQASAELSQP</sequence>
<feature type="transmembrane region" description="Helical" evidence="5">
    <location>
        <begin position="9"/>
        <end position="33"/>
    </location>
</feature>
<dbReference type="GO" id="GO:1990961">
    <property type="term" value="P:xenobiotic detoxification by transmembrane export across the plasma membrane"/>
    <property type="evidence" value="ECO:0007669"/>
    <property type="project" value="TreeGrafter"/>
</dbReference>
<dbReference type="STRING" id="1654360.EA58_18735"/>
<keyword evidence="8" id="KW-1185">Reference proteome</keyword>
<feature type="transmembrane region" description="Helical" evidence="5">
    <location>
        <begin position="364"/>
        <end position="385"/>
    </location>
</feature>
<evidence type="ECO:0000256" key="1">
    <source>
        <dbReference type="ARBA" id="ARBA00004141"/>
    </source>
</evidence>
<dbReference type="Proteomes" id="UP000027192">
    <property type="component" value="Unassembled WGS sequence"/>
</dbReference>
<dbReference type="OrthoDB" id="9814303at2"/>
<protein>
    <submittedName>
        <fullName evidence="7">Major facilitator transporter</fullName>
    </submittedName>
</protein>
<dbReference type="EMBL" id="JMIB01000037">
    <property type="protein sequence ID" value="KDM90209.1"/>
    <property type="molecule type" value="Genomic_DNA"/>
</dbReference>
<keyword evidence="2 5" id="KW-0812">Transmembrane</keyword>
<evidence type="ECO:0000256" key="3">
    <source>
        <dbReference type="ARBA" id="ARBA00022989"/>
    </source>
</evidence>
<dbReference type="PANTHER" id="PTHR23502:SF75">
    <property type="entry name" value="MULTIDRUG RESISTANCE PROTEIN D"/>
    <property type="match status" value="1"/>
</dbReference>
<dbReference type="RefSeq" id="WP_036756020.1">
    <property type="nucleotide sequence ID" value="NZ_JAGSGC010000019.1"/>
</dbReference>
<keyword evidence="4 5" id="KW-0472">Membrane</keyword>